<protein>
    <submittedName>
        <fullName evidence="9">NADPH-dependent 2,4-dienoyl-CoA reductase, sulfur reductase</fullName>
    </submittedName>
</protein>
<comment type="similarity">
    <text evidence="2">Belongs to the class-III pyridine nucleotide-disulfide oxidoreductase family.</text>
</comment>
<comment type="cofactor">
    <cofactor evidence="1">
        <name>FAD</name>
        <dbReference type="ChEBI" id="CHEBI:57692"/>
    </cofactor>
</comment>
<dbReference type="PANTHER" id="PTHR43429">
    <property type="entry name" value="PYRIDINE NUCLEOTIDE-DISULFIDE OXIDOREDUCTASE DOMAIN-CONTAINING"/>
    <property type="match status" value="1"/>
</dbReference>
<evidence type="ECO:0000256" key="5">
    <source>
        <dbReference type="ARBA" id="ARBA00023002"/>
    </source>
</evidence>
<dbReference type="OrthoDB" id="9792592at2"/>
<dbReference type="InterPro" id="IPR004099">
    <property type="entry name" value="Pyr_nucl-diS_OxRdtase_dimer"/>
</dbReference>
<keyword evidence="3" id="KW-0285">Flavoprotein</keyword>
<dbReference type="Pfam" id="PF02852">
    <property type="entry name" value="Pyr_redox_dim"/>
    <property type="match status" value="1"/>
</dbReference>
<name>A0A1M5VYE4_9BACI</name>
<reference evidence="10" key="1">
    <citation type="submission" date="2016-11" db="EMBL/GenBank/DDBJ databases">
        <authorList>
            <person name="Varghese N."/>
            <person name="Submissions S."/>
        </authorList>
    </citation>
    <scope>NUCLEOTIDE SEQUENCE [LARGE SCALE GENOMIC DNA]</scope>
    <source>
        <strain evidence="10">CGMCC 1.6496</strain>
    </source>
</reference>
<evidence type="ECO:0000256" key="4">
    <source>
        <dbReference type="ARBA" id="ARBA00022827"/>
    </source>
</evidence>
<evidence type="ECO:0000256" key="6">
    <source>
        <dbReference type="ARBA" id="ARBA00023284"/>
    </source>
</evidence>
<dbReference type="NCBIfam" id="NF010037">
    <property type="entry name" value="PRK13512.1"/>
    <property type="match status" value="1"/>
</dbReference>
<dbReference type="RefSeq" id="WP_073011202.1">
    <property type="nucleotide sequence ID" value="NZ_FQXD01000014.1"/>
</dbReference>
<dbReference type="PRINTS" id="PR00368">
    <property type="entry name" value="FADPNR"/>
</dbReference>
<feature type="domain" description="FAD/NAD(P)-binding" evidence="8">
    <location>
        <begin position="4"/>
        <end position="293"/>
    </location>
</feature>
<dbReference type="InterPro" id="IPR050260">
    <property type="entry name" value="FAD-bd_OxRdtase"/>
</dbReference>
<proteinExistence type="inferred from homology"/>
<dbReference type="PANTHER" id="PTHR43429:SF1">
    <property type="entry name" value="NAD(P)H SULFUR OXIDOREDUCTASE (COA-DEPENDENT)"/>
    <property type="match status" value="1"/>
</dbReference>
<dbReference type="GO" id="GO:0016491">
    <property type="term" value="F:oxidoreductase activity"/>
    <property type="evidence" value="ECO:0007669"/>
    <property type="project" value="UniProtKB-KW"/>
</dbReference>
<accession>A0A1M5VYE4</accession>
<dbReference type="InterPro" id="IPR036188">
    <property type="entry name" value="FAD/NAD-bd_sf"/>
</dbReference>
<dbReference type="Proteomes" id="UP000184079">
    <property type="component" value="Unassembled WGS sequence"/>
</dbReference>
<dbReference type="InterPro" id="IPR016156">
    <property type="entry name" value="FAD/NAD-linked_Rdtase_dimer_sf"/>
</dbReference>
<keyword evidence="6" id="KW-0676">Redox-active center</keyword>
<keyword evidence="10" id="KW-1185">Reference proteome</keyword>
<evidence type="ECO:0000256" key="1">
    <source>
        <dbReference type="ARBA" id="ARBA00001974"/>
    </source>
</evidence>
<feature type="domain" description="Pyridine nucleotide-disulphide oxidoreductase dimerisation" evidence="7">
    <location>
        <begin position="331"/>
        <end position="428"/>
    </location>
</feature>
<keyword evidence="4" id="KW-0274">FAD</keyword>
<dbReference type="EMBL" id="FQXD01000014">
    <property type="protein sequence ID" value="SHH80275.1"/>
    <property type="molecule type" value="Genomic_DNA"/>
</dbReference>
<organism evidence="9 10">
    <name type="scientific">Virgibacillus chiguensis</name>
    <dbReference type="NCBI Taxonomy" id="411959"/>
    <lineage>
        <taxon>Bacteria</taxon>
        <taxon>Bacillati</taxon>
        <taxon>Bacillota</taxon>
        <taxon>Bacilli</taxon>
        <taxon>Bacillales</taxon>
        <taxon>Bacillaceae</taxon>
        <taxon>Virgibacillus</taxon>
    </lineage>
</organism>
<keyword evidence="5" id="KW-0560">Oxidoreductase</keyword>
<evidence type="ECO:0000313" key="10">
    <source>
        <dbReference type="Proteomes" id="UP000184079"/>
    </source>
</evidence>
<evidence type="ECO:0000313" key="9">
    <source>
        <dbReference type="EMBL" id="SHH80275.1"/>
    </source>
</evidence>
<dbReference type="PRINTS" id="PR00411">
    <property type="entry name" value="PNDRDTASEI"/>
</dbReference>
<dbReference type="SUPFAM" id="SSF51905">
    <property type="entry name" value="FAD/NAD(P)-binding domain"/>
    <property type="match status" value="2"/>
</dbReference>
<evidence type="ECO:0000259" key="8">
    <source>
        <dbReference type="Pfam" id="PF07992"/>
    </source>
</evidence>
<dbReference type="Gene3D" id="3.50.50.60">
    <property type="entry name" value="FAD/NAD(P)-binding domain"/>
    <property type="match status" value="2"/>
</dbReference>
<sequence>MAQKILIVGGVGGGATVAAQIRRNNQDAVIMLFEKGEYVAFSNCGMPYYLGGTVQDRDQILFSTEKFAEKYSVNVRTKAEVTAIQRNEKTVTYMADGQENTENYDKLILSPGATAIMPSIPGLNKARTFSLHTIPDMDKIAKYMQEQQPKTAAIVGGGFIGLEMLENLYEQGITCTLIDRSEQVMNPVDSDMAALVHSYIKEKNINLVLHDGLKKFTNDGRTLHLESGKTVEADLTIMAVGIKPHTQLASNADLSIGETGAIKVNHFMQTEDPSIYALGDAVETTDEITGAAKMIALAWPAHRQAFIIASHLNNEHIPYQGTIGSSILRLFDMTIGATGANRNSLTANGMSFKETTIETLSNASYFPSADKLWIKVLFDAKNGQIYGGQVVGYAGADKRLAILSTAIKGKLTVFDLQELELAYAPPYSSPKDPVNILGYKAASMLKK</sequence>
<evidence type="ECO:0000256" key="2">
    <source>
        <dbReference type="ARBA" id="ARBA00009130"/>
    </source>
</evidence>
<gene>
    <name evidence="9" type="ORF">SAMN05421807_11441</name>
</gene>
<dbReference type="InterPro" id="IPR023753">
    <property type="entry name" value="FAD/NAD-binding_dom"/>
</dbReference>
<evidence type="ECO:0000259" key="7">
    <source>
        <dbReference type="Pfam" id="PF02852"/>
    </source>
</evidence>
<dbReference type="Pfam" id="PF07992">
    <property type="entry name" value="Pyr_redox_2"/>
    <property type="match status" value="1"/>
</dbReference>
<dbReference type="AlphaFoldDB" id="A0A1M5VYE4"/>
<dbReference type="SUPFAM" id="SSF55424">
    <property type="entry name" value="FAD/NAD-linked reductases, dimerisation (C-terminal) domain"/>
    <property type="match status" value="1"/>
</dbReference>
<evidence type="ECO:0000256" key="3">
    <source>
        <dbReference type="ARBA" id="ARBA00022630"/>
    </source>
</evidence>